<name>Q3J1F0_CERS4</name>
<dbReference type="Gene3D" id="1.10.3230.30">
    <property type="entry name" value="Phage gp6-like head-tail connector protein"/>
    <property type="match status" value="1"/>
</dbReference>
<dbReference type="InterPro" id="IPR006450">
    <property type="entry name" value="Phage_HK97_gp6-like"/>
</dbReference>
<dbReference type="InterPro" id="IPR021146">
    <property type="entry name" value="Phage_gp6-like_head-tail"/>
</dbReference>
<dbReference type="RefSeq" id="WP_011338071.1">
    <property type="nucleotide sequence ID" value="NC_007493.2"/>
</dbReference>
<dbReference type="EMBL" id="CP000143">
    <property type="protein sequence ID" value="ABA79384.1"/>
    <property type="molecule type" value="Genomic_DNA"/>
</dbReference>
<keyword evidence="2" id="KW-1185">Reference proteome</keyword>
<dbReference type="AlphaFoldDB" id="Q3J1F0"/>
<organism evidence="1 2">
    <name type="scientific">Cereibacter sphaeroides (strain ATCC 17023 / DSM 158 / JCM 6121 / CCUG 31486 / LMG 2827 / NBRC 12203 / NCIMB 8253 / ATH 2.4.1.)</name>
    <name type="common">Rhodobacter sphaeroides</name>
    <dbReference type="NCBI Taxonomy" id="272943"/>
    <lineage>
        <taxon>Bacteria</taxon>
        <taxon>Pseudomonadati</taxon>
        <taxon>Pseudomonadota</taxon>
        <taxon>Alphaproteobacteria</taxon>
        <taxon>Rhodobacterales</taxon>
        <taxon>Paracoccaceae</taxon>
        <taxon>Cereibacter</taxon>
    </lineage>
</organism>
<protein>
    <submittedName>
        <fullName evidence="1">Uncharacterized phage protein</fullName>
    </submittedName>
</protein>
<accession>Q3J1F0</accession>
<reference evidence="2" key="1">
    <citation type="submission" date="2005-09" db="EMBL/GenBank/DDBJ databases">
        <title>Complete sequence of chromosome 1 of Rhodobacter sphaeroides 2.4.1.</title>
        <authorList>
            <person name="Copeland A."/>
            <person name="Lucas S."/>
            <person name="Lapidus A."/>
            <person name="Barry K."/>
            <person name="Detter J.C."/>
            <person name="Glavina T."/>
            <person name="Hammon N."/>
            <person name="Israni S."/>
            <person name="Pitluck S."/>
            <person name="Richardson P."/>
            <person name="Mackenzie C."/>
            <person name="Choudhary M."/>
            <person name="Larimer F."/>
            <person name="Hauser L.J."/>
            <person name="Land M."/>
            <person name="Donohue T.J."/>
            <person name="Kaplan S."/>
        </authorList>
    </citation>
    <scope>NUCLEOTIDE SEQUENCE [LARGE SCALE GENOMIC DNA]</scope>
    <source>
        <strain evidence="2">ATCC 17023 / DSM 158 / JCM 6121 / CCUG 31486 / LMG 2827 / NBRC 12203 / NCIMB 8253 / ATH 2.4.1.</strain>
    </source>
</reference>
<evidence type="ECO:0000313" key="2">
    <source>
        <dbReference type="Proteomes" id="UP000002703"/>
    </source>
</evidence>
<dbReference type="NCBIfam" id="TIGR01560">
    <property type="entry name" value="put_DNA_pack"/>
    <property type="match status" value="1"/>
</dbReference>
<dbReference type="Proteomes" id="UP000002703">
    <property type="component" value="Chromosome 1"/>
</dbReference>
<sequence length="101" mass="10534">MSNPDLLSATKALARIDLSDEDATLELMIAAAQADVLAAAGYTLAEGASLPSDLAYAICDQAAMLFDARGGTEDRPMGLSLAASRIVSRYRGVRVCLPTSE</sequence>
<dbReference type="Pfam" id="PF05135">
    <property type="entry name" value="Phage_connect_1"/>
    <property type="match status" value="1"/>
</dbReference>
<dbReference type="GeneID" id="3719371"/>
<gene>
    <name evidence="1" type="ORF">RSP_0214</name>
</gene>
<evidence type="ECO:0000313" key="1">
    <source>
        <dbReference type="EMBL" id="ABA79384.1"/>
    </source>
</evidence>
<dbReference type="STRING" id="272943.RSP_0214"/>
<dbReference type="KEGG" id="rsp:RSP_0214"/>
<dbReference type="EnsemblBacteria" id="ABA79384">
    <property type="protein sequence ID" value="ABA79384"/>
    <property type="gene ID" value="RSP_0214"/>
</dbReference>
<proteinExistence type="predicted"/>
<dbReference type="OrthoDB" id="7728228at2"/>